<dbReference type="SMART" id="SM00343">
    <property type="entry name" value="ZnF_C2HC"/>
    <property type="match status" value="1"/>
</dbReference>
<dbReference type="PANTHER" id="PTHR19963:SF30">
    <property type="entry name" value="ENDONUCLEASE_EXONUCLEASE_PHOSPHATASE DOMAIN-CONTAINING PROTEIN"/>
    <property type="match status" value="1"/>
</dbReference>
<evidence type="ECO:0000313" key="5">
    <source>
        <dbReference type="EMBL" id="ESO11790.1"/>
    </source>
</evidence>
<feature type="region of interest" description="Disordered" evidence="3">
    <location>
        <begin position="1"/>
        <end position="31"/>
    </location>
</feature>
<dbReference type="GO" id="GO:0008270">
    <property type="term" value="F:zinc ion binding"/>
    <property type="evidence" value="ECO:0007669"/>
    <property type="project" value="UniProtKB-KW"/>
</dbReference>
<dbReference type="Pfam" id="PF00098">
    <property type="entry name" value="zf-CCHC"/>
    <property type="match status" value="1"/>
</dbReference>
<dbReference type="GeneID" id="20201665"/>
<dbReference type="InterPro" id="IPR036875">
    <property type="entry name" value="Znf_CCHC_sf"/>
</dbReference>
<dbReference type="InterPro" id="IPR001878">
    <property type="entry name" value="Znf_CCHC"/>
</dbReference>
<dbReference type="EnsemblMetazoa" id="HelroT166833">
    <property type="protein sequence ID" value="HelroP166833"/>
    <property type="gene ID" value="HelroG166833"/>
</dbReference>
<dbReference type="HOGENOM" id="CLU_1099513_0_0_1"/>
<feature type="domain" description="CCHC-type" evidence="4">
    <location>
        <begin position="180"/>
        <end position="195"/>
    </location>
</feature>
<dbReference type="RefSeq" id="XP_009010278.1">
    <property type="nucleotide sequence ID" value="XM_009012030.1"/>
</dbReference>
<gene>
    <name evidence="6" type="primary">20201665</name>
    <name evidence="5" type="ORF">HELRODRAFT_166833</name>
</gene>
<sequence length="253" mass="28636">MVQEDEGIEHSLSFDNHGESPHRQPSVNTKHHRLVRHHELLKPDKFDGTGCLKTFLKKVELCAMYNQWSMDDMVAYLSCSLTGEAAEILWDLVGLGYQKLVKKLENRYGTSGHEESYRYELQTLRRKPGIITNVRNMQDTTENRMKTVERQINALRQSVDVIQDHKVQSAVPRIRGEKVCFGCGKPGHFISQCPQKNILNKFQSSITPSSMVDVARVTPTKRSLKAANNTEISIRDAPDSGFSNPAWAGLGRI</sequence>
<dbReference type="SUPFAM" id="SSF57756">
    <property type="entry name" value="Retrovirus zinc finger-like domains"/>
    <property type="match status" value="1"/>
</dbReference>
<reference evidence="5 7" key="2">
    <citation type="journal article" date="2013" name="Nature">
        <title>Insights into bilaterian evolution from three spiralian genomes.</title>
        <authorList>
            <person name="Simakov O."/>
            <person name="Marletaz F."/>
            <person name="Cho S.J."/>
            <person name="Edsinger-Gonzales E."/>
            <person name="Havlak P."/>
            <person name="Hellsten U."/>
            <person name="Kuo D.H."/>
            <person name="Larsson T."/>
            <person name="Lv J."/>
            <person name="Arendt D."/>
            <person name="Savage R."/>
            <person name="Osoegawa K."/>
            <person name="de Jong P."/>
            <person name="Grimwood J."/>
            <person name="Chapman J.A."/>
            <person name="Shapiro H."/>
            <person name="Aerts A."/>
            <person name="Otillar R.P."/>
            <person name="Terry A.Y."/>
            <person name="Boore J.L."/>
            <person name="Grigoriev I.V."/>
            <person name="Lindberg D.R."/>
            <person name="Seaver E.C."/>
            <person name="Weisblat D.A."/>
            <person name="Putnam N.H."/>
            <person name="Rokhsar D.S."/>
        </authorList>
    </citation>
    <scope>NUCLEOTIDE SEQUENCE</scope>
</reference>
<dbReference type="Proteomes" id="UP000015101">
    <property type="component" value="Unassembled WGS sequence"/>
</dbReference>
<dbReference type="InParanoid" id="T1EYL5"/>
<reference evidence="6" key="3">
    <citation type="submission" date="2015-06" db="UniProtKB">
        <authorList>
            <consortium name="EnsemblMetazoa"/>
        </authorList>
    </citation>
    <scope>IDENTIFICATION</scope>
</reference>
<dbReference type="EMBL" id="KB095812">
    <property type="protein sequence ID" value="ESO11790.1"/>
    <property type="molecule type" value="Genomic_DNA"/>
</dbReference>
<dbReference type="GO" id="GO:0003676">
    <property type="term" value="F:nucleic acid binding"/>
    <property type="evidence" value="ECO:0007669"/>
    <property type="project" value="InterPro"/>
</dbReference>
<dbReference type="EMBL" id="AMQM01002574">
    <property type="status" value="NOT_ANNOTATED_CDS"/>
    <property type="molecule type" value="Genomic_DNA"/>
</dbReference>
<protein>
    <recommendedName>
        <fullName evidence="4">CCHC-type domain-containing protein</fullName>
    </recommendedName>
</protein>
<dbReference type="KEGG" id="hro:HELRODRAFT_166833"/>
<dbReference type="Gene3D" id="4.10.60.10">
    <property type="entry name" value="Zinc finger, CCHC-type"/>
    <property type="match status" value="1"/>
</dbReference>
<evidence type="ECO:0000256" key="2">
    <source>
        <dbReference type="SAM" id="Coils"/>
    </source>
</evidence>
<reference evidence="7" key="1">
    <citation type="submission" date="2012-12" db="EMBL/GenBank/DDBJ databases">
        <authorList>
            <person name="Hellsten U."/>
            <person name="Grimwood J."/>
            <person name="Chapman J.A."/>
            <person name="Shapiro H."/>
            <person name="Aerts A."/>
            <person name="Otillar R.P."/>
            <person name="Terry A.Y."/>
            <person name="Boore J.L."/>
            <person name="Simakov O."/>
            <person name="Marletaz F."/>
            <person name="Cho S.-J."/>
            <person name="Edsinger-Gonzales E."/>
            <person name="Havlak P."/>
            <person name="Kuo D.-H."/>
            <person name="Larsson T."/>
            <person name="Lv J."/>
            <person name="Arendt D."/>
            <person name="Savage R."/>
            <person name="Osoegawa K."/>
            <person name="de Jong P."/>
            <person name="Lindberg D.R."/>
            <person name="Seaver E.C."/>
            <person name="Weisblat D.A."/>
            <person name="Putnam N.H."/>
            <person name="Grigoriev I.V."/>
            <person name="Rokhsar D.S."/>
        </authorList>
    </citation>
    <scope>NUCLEOTIDE SEQUENCE</scope>
</reference>
<feature type="coiled-coil region" evidence="2">
    <location>
        <begin position="138"/>
        <end position="165"/>
    </location>
</feature>
<accession>T1EYL5</accession>
<dbReference type="AlphaFoldDB" id="T1EYL5"/>
<keyword evidence="1" id="KW-0479">Metal-binding</keyword>
<evidence type="ECO:0000313" key="6">
    <source>
        <dbReference type="EnsemblMetazoa" id="HelroP166833"/>
    </source>
</evidence>
<dbReference type="PROSITE" id="PS50158">
    <property type="entry name" value="ZF_CCHC"/>
    <property type="match status" value="1"/>
</dbReference>
<proteinExistence type="predicted"/>
<evidence type="ECO:0000259" key="4">
    <source>
        <dbReference type="PROSITE" id="PS50158"/>
    </source>
</evidence>
<dbReference type="STRING" id="6412.T1EYL5"/>
<evidence type="ECO:0000256" key="1">
    <source>
        <dbReference type="PROSITE-ProRule" id="PRU00047"/>
    </source>
</evidence>
<keyword evidence="1" id="KW-0862">Zinc</keyword>
<dbReference type="eggNOG" id="ENOG502SDTC">
    <property type="taxonomic scope" value="Eukaryota"/>
</dbReference>
<keyword evidence="1" id="KW-0863">Zinc-finger</keyword>
<name>T1EYL5_HELRO</name>
<evidence type="ECO:0000256" key="3">
    <source>
        <dbReference type="SAM" id="MobiDB-lite"/>
    </source>
</evidence>
<keyword evidence="2" id="KW-0175">Coiled coil</keyword>
<dbReference type="OrthoDB" id="6147719at2759"/>
<dbReference type="CTD" id="20201665"/>
<organism evidence="6 7">
    <name type="scientific">Helobdella robusta</name>
    <name type="common">Californian leech</name>
    <dbReference type="NCBI Taxonomy" id="6412"/>
    <lineage>
        <taxon>Eukaryota</taxon>
        <taxon>Metazoa</taxon>
        <taxon>Spiralia</taxon>
        <taxon>Lophotrochozoa</taxon>
        <taxon>Annelida</taxon>
        <taxon>Clitellata</taxon>
        <taxon>Hirudinea</taxon>
        <taxon>Rhynchobdellida</taxon>
        <taxon>Glossiphoniidae</taxon>
        <taxon>Helobdella</taxon>
    </lineage>
</organism>
<dbReference type="PANTHER" id="PTHR19963">
    <property type="entry name" value="CCHC-TYPE DOMAIN-CONTAINING PROTEIN"/>
    <property type="match status" value="1"/>
</dbReference>
<keyword evidence="7" id="KW-1185">Reference proteome</keyword>
<evidence type="ECO:0000313" key="7">
    <source>
        <dbReference type="Proteomes" id="UP000015101"/>
    </source>
</evidence>